<evidence type="ECO:0000256" key="12">
    <source>
        <dbReference type="ARBA" id="ARBA00023149"/>
    </source>
</evidence>
<dbReference type="AlphaFoldDB" id="A0AAN7JNM6"/>
<feature type="transmembrane region" description="Helical" evidence="16">
    <location>
        <begin position="367"/>
        <end position="392"/>
    </location>
</feature>
<sequence>MMNDCERDEIPMLSAAQGQSSAGYEDPPRRPVTSRTRSASMSIPSNSDAYQNLAYLAGHTGPLRSERKITLSTMSGPLYGAPRAENFPHLNQGMGGRKGVELAKQKYPSLIIKEQNNWPGSSYMGKNEHLLRSGQLGMCNDPYCTTCPSYYNSKEAKRKIAKSSGIFDPFHNSLYGDAKGWVMKFSSFISTYITGVMNPHFKVVQWWSKFFVISCLVAVFVDPLFFFLLGVQSDNKCIILNRKMMMTIVALRSLTDFIYLLHILLQFRLAYVAPESRVVGAGDLVDHPRKIALNYLLGYFFLDLFIVLPLPQIMILIVIPRFGKANPANNAKNLLRAAVLIQYIPRLFRVLPMLAGQSPTGFVFESAWASFVINLLTFILSGHVIGSCWYLFGLQRVNQCLRDVCSSNKKMCHFMDCGDGNKINDFNTDGEWNHWKQNTDASNCFSQDGFQYGIYQKAVNLTTEESIITRYFYSLFWGFQQISTLAGNQVPSYFVGEVLFTMAIIILGLLLFALLVGNMQNFLQALGKRRLERSLRGHDVELWMSHRRLPEDLRRRVRQAERYNWAATRGVNEEMLLENLPEDLQRDIRRHRFNFLQKVWIFAYMDVPIKDAVCEKLRQKTYIQGSKILDRGGLIEKMVFIVRGKMVSDGDNDHTELSEGDVCGEELLAWCLENSSANKDVRWTKAGHRLYSNRTVECLTNVEAFTLRAADLEEVTRDFARFLRNPRVQGAIRYISPYWRSLAATRIQVAWRYRKKCLSRVNTSQSHRFIR</sequence>
<dbReference type="SUPFAM" id="SSF51206">
    <property type="entry name" value="cAMP-binding domain-like"/>
    <property type="match status" value="1"/>
</dbReference>
<comment type="subcellular location">
    <subcellularLocation>
        <location evidence="1">Membrane</location>
        <topology evidence="1">Multi-pass membrane protein</topology>
    </subcellularLocation>
</comment>
<dbReference type="PANTHER" id="PTHR45651">
    <property type="entry name" value="CYCLIC NUCLEOTIDE-GATED ION CHANNEL 15-RELATED-RELATED"/>
    <property type="match status" value="1"/>
</dbReference>
<evidence type="ECO:0000256" key="2">
    <source>
        <dbReference type="ARBA" id="ARBA00010486"/>
    </source>
</evidence>
<keyword evidence="12" id="KW-0114">cAMP</keyword>
<evidence type="ECO:0000256" key="14">
    <source>
        <dbReference type="ARBA" id="ARBA00023303"/>
    </source>
</evidence>
<evidence type="ECO:0000256" key="3">
    <source>
        <dbReference type="ARBA" id="ARBA00022448"/>
    </source>
</evidence>
<feature type="transmembrane region" description="Helical" evidence="16">
    <location>
        <begin position="493"/>
        <end position="516"/>
    </location>
</feature>
<keyword evidence="9" id="KW-0142">cGMP-binding</keyword>
<evidence type="ECO:0000256" key="4">
    <source>
        <dbReference type="ARBA" id="ARBA00022535"/>
    </source>
</evidence>
<comment type="caution">
    <text evidence="18">The sequence shown here is derived from an EMBL/GenBank/DDBJ whole genome shotgun (WGS) entry which is preliminary data.</text>
</comment>
<evidence type="ECO:0000256" key="13">
    <source>
        <dbReference type="ARBA" id="ARBA00023286"/>
    </source>
</evidence>
<keyword evidence="14" id="KW-0407">Ion channel</keyword>
<gene>
    <name evidence="18" type="ORF">SAY87_004319</name>
</gene>
<evidence type="ECO:0000256" key="6">
    <source>
        <dbReference type="ARBA" id="ARBA00022692"/>
    </source>
</evidence>
<feature type="transmembrane region" description="Helical" evidence="16">
    <location>
        <begin position="334"/>
        <end position="355"/>
    </location>
</feature>
<keyword evidence="3" id="KW-0813">Transport</keyword>
<evidence type="ECO:0000256" key="10">
    <source>
        <dbReference type="ARBA" id="ARBA00023065"/>
    </source>
</evidence>
<evidence type="ECO:0000256" key="7">
    <source>
        <dbReference type="ARBA" id="ARBA00022860"/>
    </source>
</evidence>
<feature type="transmembrane region" description="Helical" evidence="16">
    <location>
        <begin position="291"/>
        <end position="322"/>
    </location>
</feature>
<evidence type="ECO:0000256" key="9">
    <source>
        <dbReference type="ARBA" id="ARBA00022992"/>
    </source>
</evidence>
<accession>A0AAN7JNM6</accession>
<dbReference type="GO" id="GO:0030553">
    <property type="term" value="F:cGMP binding"/>
    <property type="evidence" value="ECO:0007669"/>
    <property type="project" value="UniProtKB-KW"/>
</dbReference>
<keyword evidence="5" id="KW-0116">cAMP-binding</keyword>
<feature type="transmembrane region" description="Helical" evidence="16">
    <location>
        <begin position="206"/>
        <end position="229"/>
    </location>
</feature>
<dbReference type="PROSITE" id="PS50042">
    <property type="entry name" value="CNMP_BINDING_3"/>
    <property type="match status" value="1"/>
</dbReference>
<name>A0AAN7JNM6_9MYRT</name>
<dbReference type="PANTHER" id="PTHR45651:SF11">
    <property type="entry name" value="CYCLIC NUCLEOTIDE-GATED ION CHANNEL 20, CHLOROPLASTIC-RELATED"/>
    <property type="match status" value="1"/>
</dbReference>
<dbReference type="InterPro" id="IPR014710">
    <property type="entry name" value="RmlC-like_jellyroll"/>
</dbReference>
<dbReference type="InterPro" id="IPR018490">
    <property type="entry name" value="cNMP-bd_dom_sf"/>
</dbReference>
<evidence type="ECO:0000256" key="8">
    <source>
        <dbReference type="ARBA" id="ARBA00022989"/>
    </source>
</evidence>
<evidence type="ECO:0000256" key="16">
    <source>
        <dbReference type="SAM" id="Phobius"/>
    </source>
</evidence>
<feature type="domain" description="Cyclic nucleotide-binding" evidence="17">
    <location>
        <begin position="601"/>
        <end position="668"/>
    </location>
</feature>
<keyword evidence="8 16" id="KW-1133">Transmembrane helix</keyword>
<dbReference type="Pfam" id="PF00520">
    <property type="entry name" value="Ion_trans"/>
    <property type="match status" value="1"/>
</dbReference>
<feature type="transmembrane region" description="Helical" evidence="16">
    <location>
        <begin position="249"/>
        <end position="271"/>
    </location>
</feature>
<dbReference type="GO" id="GO:0005216">
    <property type="term" value="F:monoatomic ion channel activity"/>
    <property type="evidence" value="ECO:0007669"/>
    <property type="project" value="InterPro"/>
</dbReference>
<dbReference type="EMBL" id="JAXIOK010000017">
    <property type="protein sequence ID" value="KAK4750837.1"/>
    <property type="molecule type" value="Genomic_DNA"/>
</dbReference>
<keyword evidence="7" id="KW-0112">Calmodulin-binding</keyword>
<keyword evidence="13" id="KW-1071">Ligand-gated ion channel</keyword>
<dbReference type="InterPro" id="IPR005821">
    <property type="entry name" value="Ion_trans_dom"/>
</dbReference>
<evidence type="ECO:0000256" key="15">
    <source>
        <dbReference type="SAM" id="MobiDB-lite"/>
    </source>
</evidence>
<evidence type="ECO:0000313" key="19">
    <source>
        <dbReference type="Proteomes" id="UP001345219"/>
    </source>
</evidence>
<dbReference type="Gene3D" id="2.60.120.10">
    <property type="entry name" value="Jelly Rolls"/>
    <property type="match status" value="1"/>
</dbReference>
<comment type="similarity">
    <text evidence="2">Belongs to the cyclic nucleotide-gated cation channel (TC 1.A.1.5) family.</text>
</comment>
<keyword evidence="19" id="KW-1185">Reference proteome</keyword>
<protein>
    <recommendedName>
        <fullName evidence="17">Cyclic nucleotide-binding domain-containing protein</fullName>
    </recommendedName>
</protein>
<dbReference type="Proteomes" id="UP001345219">
    <property type="component" value="Chromosome 4"/>
</dbReference>
<dbReference type="GO" id="GO:0005516">
    <property type="term" value="F:calmodulin binding"/>
    <property type="evidence" value="ECO:0007669"/>
    <property type="project" value="UniProtKB-KW"/>
</dbReference>
<dbReference type="SUPFAM" id="SSF81324">
    <property type="entry name" value="Voltage-gated potassium channels"/>
    <property type="match status" value="1"/>
</dbReference>
<keyword evidence="4" id="KW-0140">cGMP</keyword>
<evidence type="ECO:0000256" key="5">
    <source>
        <dbReference type="ARBA" id="ARBA00022566"/>
    </source>
</evidence>
<evidence type="ECO:0000256" key="1">
    <source>
        <dbReference type="ARBA" id="ARBA00004141"/>
    </source>
</evidence>
<evidence type="ECO:0000313" key="18">
    <source>
        <dbReference type="EMBL" id="KAK4750837.1"/>
    </source>
</evidence>
<dbReference type="GO" id="GO:0030552">
    <property type="term" value="F:cAMP binding"/>
    <property type="evidence" value="ECO:0007669"/>
    <property type="project" value="UniProtKB-KW"/>
</dbReference>
<organism evidence="18 19">
    <name type="scientific">Trapa incisa</name>
    <dbReference type="NCBI Taxonomy" id="236973"/>
    <lineage>
        <taxon>Eukaryota</taxon>
        <taxon>Viridiplantae</taxon>
        <taxon>Streptophyta</taxon>
        <taxon>Embryophyta</taxon>
        <taxon>Tracheophyta</taxon>
        <taxon>Spermatophyta</taxon>
        <taxon>Magnoliopsida</taxon>
        <taxon>eudicotyledons</taxon>
        <taxon>Gunneridae</taxon>
        <taxon>Pentapetalae</taxon>
        <taxon>rosids</taxon>
        <taxon>malvids</taxon>
        <taxon>Myrtales</taxon>
        <taxon>Lythraceae</taxon>
        <taxon>Trapa</taxon>
    </lineage>
</organism>
<keyword evidence="9" id="KW-0547">Nucleotide-binding</keyword>
<keyword evidence="6 16" id="KW-0812">Transmembrane</keyword>
<reference evidence="18 19" key="1">
    <citation type="journal article" date="2023" name="Hortic Res">
        <title>Pangenome of water caltrop reveals structural variations and asymmetric subgenome divergence after allopolyploidization.</title>
        <authorList>
            <person name="Zhang X."/>
            <person name="Chen Y."/>
            <person name="Wang L."/>
            <person name="Yuan Y."/>
            <person name="Fang M."/>
            <person name="Shi L."/>
            <person name="Lu R."/>
            <person name="Comes H.P."/>
            <person name="Ma Y."/>
            <person name="Chen Y."/>
            <person name="Huang G."/>
            <person name="Zhou Y."/>
            <person name="Zheng Z."/>
            <person name="Qiu Y."/>
        </authorList>
    </citation>
    <scope>NUCLEOTIDE SEQUENCE [LARGE SCALE GENOMIC DNA]</scope>
    <source>
        <tissue evidence="18">Roots</tissue>
    </source>
</reference>
<proteinExistence type="inferred from homology"/>
<feature type="region of interest" description="Disordered" evidence="15">
    <location>
        <begin position="14"/>
        <end position="45"/>
    </location>
</feature>
<dbReference type="GO" id="GO:0016020">
    <property type="term" value="C:membrane"/>
    <property type="evidence" value="ECO:0007669"/>
    <property type="project" value="UniProtKB-SubCell"/>
</dbReference>
<evidence type="ECO:0000256" key="11">
    <source>
        <dbReference type="ARBA" id="ARBA00023136"/>
    </source>
</evidence>
<keyword evidence="10" id="KW-0406">Ion transport</keyword>
<dbReference type="Gene3D" id="1.10.287.630">
    <property type="entry name" value="Helix hairpin bin"/>
    <property type="match status" value="1"/>
</dbReference>
<evidence type="ECO:0000259" key="17">
    <source>
        <dbReference type="PROSITE" id="PS50042"/>
    </source>
</evidence>
<dbReference type="InterPro" id="IPR000595">
    <property type="entry name" value="cNMP-bd_dom"/>
</dbReference>
<dbReference type="CDD" id="cd00038">
    <property type="entry name" value="CAP_ED"/>
    <property type="match status" value="1"/>
</dbReference>
<keyword evidence="11 16" id="KW-0472">Membrane</keyword>
<dbReference type="Gene3D" id="1.10.287.70">
    <property type="match status" value="1"/>
</dbReference>